<accession>A0A168QR15</accession>
<feature type="transmembrane region" description="Helical" evidence="1">
    <location>
        <begin position="96"/>
        <end position="117"/>
    </location>
</feature>
<evidence type="ECO:0008006" key="4">
    <source>
        <dbReference type="Google" id="ProtNLM"/>
    </source>
</evidence>
<reference evidence="2" key="1">
    <citation type="submission" date="2016-04" db="EMBL/GenBank/DDBJ databases">
        <authorList>
            <person name="Evans L.H."/>
            <person name="Alamgir A."/>
            <person name="Owens N."/>
            <person name="Weber N.D."/>
            <person name="Virtaneva K."/>
            <person name="Barbian K."/>
            <person name="Babar A."/>
            <person name="Rosenke K."/>
        </authorList>
    </citation>
    <scope>NUCLEOTIDE SEQUENCE [LARGE SCALE GENOMIC DNA]</scope>
    <source>
        <strain evidence="2">CBS 101.48</strain>
    </source>
</reference>
<evidence type="ECO:0000313" key="2">
    <source>
        <dbReference type="EMBL" id="SAM05358.1"/>
    </source>
</evidence>
<dbReference type="AlphaFoldDB" id="A0A168QR15"/>
<evidence type="ECO:0000256" key="1">
    <source>
        <dbReference type="SAM" id="Phobius"/>
    </source>
</evidence>
<keyword evidence="3" id="KW-1185">Reference proteome</keyword>
<name>A0A168QR15_ABSGL</name>
<keyword evidence="1" id="KW-0812">Transmembrane</keyword>
<feature type="transmembrane region" description="Helical" evidence="1">
    <location>
        <begin position="123"/>
        <end position="146"/>
    </location>
</feature>
<sequence>MQTGLDGVLQQHQEAAVALTTFFLTFLVWDLVVGVCRYRSKIDPLTGWVHHTAYFCMLMWVLQQQYSPLFMALCVMELPTFFLSVGSIHTPWRHDYLFAATFVATRIVFHGSCLVGAVRTFGISSSITLALAAVLPVHIHWFVGFIEQQKRLYRQKVAEQIKITTEMPPRRSLEVELKGTAVRRVCHSPIFPGSFVSHPAH</sequence>
<evidence type="ECO:0000313" key="3">
    <source>
        <dbReference type="Proteomes" id="UP000078561"/>
    </source>
</evidence>
<dbReference type="OrthoDB" id="341353at2759"/>
<keyword evidence="1" id="KW-1133">Transmembrane helix</keyword>
<gene>
    <name evidence="2" type="primary">ABSGL_11233.1 scaffold 12295</name>
</gene>
<dbReference type="EMBL" id="LT554468">
    <property type="protein sequence ID" value="SAM05358.1"/>
    <property type="molecule type" value="Genomic_DNA"/>
</dbReference>
<dbReference type="STRING" id="4829.A0A168QR15"/>
<protein>
    <recommendedName>
        <fullName evidence="4">TLC domain-containing protein</fullName>
    </recommendedName>
</protein>
<dbReference type="Proteomes" id="UP000078561">
    <property type="component" value="Unassembled WGS sequence"/>
</dbReference>
<keyword evidence="1" id="KW-0472">Membrane</keyword>
<proteinExistence type="predicted"/>
<feature type="transmembrane region" description="Helical" evidence="1">
    <location>
        <begin position="45"/>
        <end position="63"/>
    </location>
</feature>
<feature type="transmembrane region" description="Helical" evidence="1">
    <location>
        <begin position="15"/>
        <end position="33"/>
    </location>
</feature>
<dbReference type="InParanoid" id="A0A168QR15"/>
<organism evidence="2">
    <name type="scientific">Absidia glauca</name>
    <name type="common">Pin mould</name>
    <dbReference type="NCBI Taxonomy" id="4829"/>
    <lineage>
        <taxon>Eukaryota</taxon>
        <taxon>Fungi</taxon>
        <taxon>Fungi incertae sedis</taxon>
        <taxon>Mucoromycota</taxon>
        <taxon>Mucoromycotina</taxon>
        <taxon>Mucoromycetes</taxon>
        <taxon>Mucorales</taxon>
        <taxon>Cunninghamellaceae</taxon>
        <taxon>Absidia</taxon>
    </lineage>
</organism>
<feature type="transmembrane region" description="Helical" evidence="1">
    <location>
        <begin position="69"/>
        <end position="89"/>
    </location>
</feature>